<reference evidence="2" key="1">
    <citation type="submission" date="2020-05" db="EMBL/GenBank/DDBJ databases">
        <title>Frigoriglobus tundricola gen. nov., sp. nov., a psychrotolerant cellulolytic planctomycete of the family Gemmataceae with two divergent copies of 16S rRNA gene.</title>
        <authorList>
            <person name="Kulichevskaya I.S."/>
            <person name="Ivanova A.A."/>
            <person name="Naumoff D.G."/>
            <person name="Beletsky A.V."/>
            <person name="Rijpstra W.I.C."/>
            <person name="Sinninghe Damste J.S."/>
            <person name="Mardanov A.V."/>
            <person name="Ravin N.V."/>
            <person name="Dedysh S.N."/>
        </authorList>
    </citation>
    <scope>NUCLEOTIDE SEQUENCE [LARGE SCALE GENOMIC DNA]</scope>
    <source>
        <strain evidence="2">PL17</strain>
    </source>
</reference>
<dbReference type="Proteomes" id="UP000503447">
    <property type="component" value="Chromosome"/>
</dbReference>
<gene>
    <name evidence="1" type="ORF">FTUN_0016</name>
</gene>
<proteinExistence type="predicted"/>
<accession>A0A6M5YGR0</accession>
<name>A0A6M5YGR0_9BACT</name>
<dbReference type="AlphaFoldDB" id="A0A6M5YGR0"/>
<dbReference type="EMBL" id="CP053452">
    <property type="protein sequence ID" value="QJW92520.1"/>
    <property type="molecule type" value="Genomic_DNA"/>
</dbReference>
<evidence type="ECO:0000313" key="1">
    <source>
        <dbReference type="EMBL" id="QJW92520.1"/>
    </source>
</evidence>
<keyword evidence="2" id="KW-1185">Reference proteome</keyword>
<evidence type="ECO:0000313" key="2">
    <source>
        <dbReference type="Proteomes" id="UP000503447"/>
    </source>
</evidence>
<dbReference type="KEGG" id="ftj:FTUN_0016"/>
<organism evidence="1 2">
    <name type="scientific">Frigoriglobus tundricola</name>
    <dbReference type="NCBI Taxonomy" id="2774151"/>
    <lineage>
        <taxon>Bacteria</taxon>
        <taxon>Pseudomonadati</taxon>
        <taxon>Planctomycetota</taxon>
        <taxon>Planctomycetia</taxon>
        <taxon>Gemmatales</taxon>
        <taxon>Gemmataceae</taxon>
        <taxon>Frigoriglobus</taxon>
    </lineage>
</organism>
<protein>
    <submittedName>
        <fullName evidence="1">Uncharacterized protein</fullName>
    </submittedName>
</protein>
<sequence length="122" mass="13830">MFTSDRFSSVFWSIIDESNGSKDKLKSILASEPRVIVIDFYKEFLKAISNLEEIMCGGGASEDYREDVFTLIVSKGREYYDEIVKHPECVPGDIDPNGPYFLNVAGDVLMERFGEEITEQLS</sequence>